<dbReference type="RefSeq" id="WP_216515734.1">
    <property type="nucleotide sequence ID" value="NZ_JAHLPM010000001.1"/>
</dbReference>
<keyword evidence="2" id="KW-1185">Reference proteome</keyword>
<dbReference type="InterPro" id="IPR026989">
    <property type="entry name" value="TnpV"/>
</dbReference>
<reference evidence="1 2" key="1">
    <citation type="submission" date="2021-06" db="EMBL/GenBank/DDBJ databases">
        <authorList>
            <person name="Sun Q."/>
            <person name="Li D."/>
        </authorList>
    </citation>
    <scope>NUCLEOTIDE SEQUENCE [LARGE SCALE GENOMIC DNA]</scope>
    <source>
        <strain evidence="1 2">MSJ-40</strain>
    </source>
</reference>
<dbReference type="Proteomes" id="UP000749471">
    <property type="component" value="Unassembled WGS sequence"/>
</dbReference>
<sequence length="58" mass="7082">MRLTKNVMREWELLIRQTKEREGVTEQLKADNQMKWVGMVNNIWSWAEEVVLMELVYQ</sequence>
<dbReference type="EMBL" id="JAHLPM010000001">
    <property type="protein sequence ID" value="MBU5436486.1"/>
    <property type="molecule type" value="Genomic_DNA"/>
</dbReference>
<name>A0ABS6E0Q7_9FIRM</name>
<accession>A0ABS6E0Q7</accession>
<protein>
    <submittedName>
        <fullName evidence="1">TnpV protein</fullName>
    </submittedName>
</protein>
<comment type="caution">
    <text evidence="1">The sequence shown here is derived from an EMBL/GenBank/DDBJ whole genome shotgun (WGS) entry which is preliminary data.</text>
</comment>
<evidence type="ECO:0000313" key="1">
    <source>
        <dbReference type="EMBL" id="MBU5436486.1"/>
    </source>
</evidence>
<organism evidence="1 2">
    <name type="scientific">Tissierella simiarum</name>
    <dbReference type="NCBI Taxonomy" id="2841534"/>
    <lineage>
        <taxon>Bacteria</taxon>
        <taxon>Bacillati</taxon>
        <taxon>Bacillota</taxon>
        <taxon>Tissierellia</taxon>
        <taxon>Tissierellales</taxon>
        <taxon>Tissierellaceae</taxon>
        <taxon>Tissierella</taxon>
    </lineage>
</organism>
<proteinExistence type="predicted"/>
<dbReference type="Pfam" id="PF14198">
    <property type="entry name" value="TnpV"/>
    <property type="match status" value="1"/>
</dbReference>
<evidence type="ECO:0000313" key="2">
    <source>
        <dbReference type="Proteomes" id="UP000749471"/>
    </source>
</evidence>
<gene>
    <name evidence="1" type="ORF">KQI42_00620</name>
</gene>